<keyword evidence="1" id="KW-1133">Transmembrane helix</keyword>
<feature type="transmembrane region" description="Helical" evidence="1">
    <location>
        <begin position="5"/>
        <end position="25"/>
    </location>
</feature>
<gene>
    <name evidence="2" type="ORF">HBF26_13405</name>
</gene>
<evidence type="ECO:0000256" key="1">
    <source>
        <dbReference type="SAM" id="Phobius"/>
    </source>
</evidence>
<keyword evidence="3" id="KW-1185">Reference proteome</keyword>
<dbReference type="EMBL" id="JAAQQR010000006">
    <property type="protein sequence ID" value="NID05891.1"/>
    <property type="molecule type" value="Genomic_DNA"/>
</dbReference>
<feature type="transmembrane region" description="Helical" evidence="1">
    <location>
        <begin position="58"/>
        <end position="77"/>
    </location>
</feature>
<evidence type="ECO:0000313" key="3">
    <source>
        <dbReference type="Proteomes" id="UP001429601"/>
    </source>
</evidence>
<keyword evidence="1" id="KW-0812">Transmembrane</keyword>
<dbReference type="RefSeq" id="WP_167127376.1">
    <property type="nucleotide sequence ID" value="NZ_JAAQQR010000006.1"/>
</dbReference>
<dbReference type="Proteomes" id="UP001429601">
    <property type="component" value="Unassembled WGS sequence"/>
</dbReference>
<protein>
    <submittedName>
        <fullName evidence="2">Uncharacterized protein</fullName>
    </submittedName>
</protein>
<name>A0ABX0Q6C9_9GAMM</name>
<reference evidence="2 3" key="1">
    <citation type="journal article" date="2011" name="Curr. Microbiol.">
        <title>Luteibacter jiangsuensis sp. nov.: a methamidophos-degrading bacterium isolated from a methamidophos-manufacturing factory.</title>
        <authorList>
            <person name="Wang L."/>
            <person name="Wang G.L."/>
            <person name="Li S.P."/>
            <person name="Jiang J.D."/>
        </authorList>
    </citation>
    <scope>NUCLEOTIDE SEQUENCE [LARGE SCALE GENOMIC DNA]</scope>
    <source>
        <strain evidence="2 3">CGMCC 1.10133</strain>
    </source>
</reference>
<comment type="caution">
    <text evidence="2">The sequence shown here is derived from an EMBL/GenBank/DDBJ whole genome shotgun (WGS) entry which is preliminary data.</text>
</comment>
<evidence type="ECO:0000313" key="2">
    <source>
        <dbReference type="EMBL" id="NID05891.1"/>
    </source>
</evidence>
<accession>A0ABX0Q6C9</accession>
<sequence length="199" mass="22535">MQPRFLAALVIFIGSYLPLSLVLLVQDIKPAVWQTSFCRPWSHGIGSCSFSVFAHPGVALSMVGLTMFAVLFSALVMRHLRFRYSLEVLESKPVPNDLINYVFPYVVSFMGLSYGEDQKLAGFAVFLAWLFAITYRSGQIVLNPLLLLFGWQLYEAKIRTSGQERTVRILRQGALHHGPVRGELVQDFYFVERDNEGQV</sequence>
<keyword evidence="1" id="KW-0472">Membrane</keyword>
<proteinExistence type="predicted"/>
<feature type="transmembrane region" description="Helical" evidence="1">
    <location>
        <begin position="121"/>
        <end position="149"/>
    </location>
</feature>
<organism evidence="2 3">
    <name type="scientific">Luteibacter jiangsuensis</name>
    <dbReference type="NCBI Taxonomy" id="637577"/>
    <lineage>
        <taxon>Bacteria</taxon>
        <taxon>Pseudomonadati</taxon>
        <taxon>Pseudomonadota</taxon>
        <taxon>Gammaproteobacteria</taxon>
        <taxon>Lysobacterales</taxon>
        <taxon>Rhodanobacteraceae</taxon>
        <taxon>Luteibacter</taxon>
    </lineage>
</organism>